<dbReference type="NCBIfam" id="TIGR01208">
    <property type="entry name" value="rmlA_long"/>
    <property type="match status" value="1"/>
</dbReference>
<proteinExistence type="predicted"/>
<dbReference type="Pfam" id="PF00483">
    <property type="entry name" value="NTP_transferase"/>
    <property type="match status" value="1"/>
</dbReference>
<dbReference type="InParanoid" id="H1YXC2"/>
<keyword evidence="2" id="KW-0808">Transferase</keyword>
<evidence type="ECO:0000313" key="2">
    <source>
        <dbReference type="EMBL" id="EHQ36859.1"/>
    </source>
</evidence>
<gene>
    <name evidence="2" type="ORF">Metlim_2825</name>
</gene>
<dbReference type="InterPro" id="IPR005835">
    <property type="entry name" value="NTP_transferase_dom"/>
</dbReference>
<dbReference type="AlphaFoldDB" id="H1YXC2"/>
<dbReference type="Gene3D" id="2.160.10.10">
    <property type="entry name" value="Hexapeptide repeat proteins"/>
    <property type="match status" value="1"/>
</dbReference>
<feature type="domain" description="Nucleotidyl transferase" evidence="1">
    <location>
        <begin position="2"/>
        <end position="235"/>
    </location>
</feature>
<dbReference type="Proteomes" id="UP000005741">
    <property type="component" value="Chromosome"/>
</dbReference>
<protein>
    <submittedName>
        <fullName evidence="2">Glucose-1-phosphate thymidyltransferase</fullName>
    </submittedName>
</protein>
<dbReference type="Gene3D" id="3.90.550.10">
    <property type="entry name" value="Spore Coat Polysaccharide Biosynthesis Protein SpsA, Chain A"/>
    <property type="match status" value="1"/>
</dbReference>
<dbReference type="GO" id="GO:0016740">
    <property type="term" value="F:transferase activity"/>
    <property type="evidence" value="ECO:0007669"/>
    <property type="project" value="UniProtKB-KW"/>
</dbReference>
<dbReference type="RefSeq" id="WP_004079554.1">
    <property type="nucleotide sequence ID" value="NZ_CM001436.1"/>
</dbReference>
<dbReference type="SUPFAM" id="SSF53448">
    <property type="entry name" value="Nucleotide-diphospho-sugar transferases"/>
    <property type="match status" value="1"/>
</dbReference>
<dbReference type="InterPro" id="IPR029044">
    <property type="entry name" value="Nucleotide-diphossugar_trans"/>
</dbReference>
<sequence length="353" mass="39077">MKGLILSGGHGVRLRPLTHSQQKQLIPIANKPILFYVIEDLIDSGINDIAIIVGPNKEQIIETVSSVKWDAKISYIYQDAPRGLAHAVKIAKDFTGNENFVMYLGDNLLKEGSKEFVEDFVKSNVDASILLTEVEDPTQYGVALVDEQNKVIVKLLEKPKNPPTNLSIVGIYGLTPKIYDAIENITPSWRGELEITDALHWLIEQDYTVRYKRVTGWWKDTGMPEDIIDANRLVLDTIKTNIKGEIIDSTKAGEVIIGDNSIVKGNSKLFGPMIIGKNCTINNSIIGPYTSIGDNSTIENTNVEDSIVMENAKIIDINRISKSLIGKSVSINKNNKQSDEISLMIGDNSQVIL</sequence>
<dbReference type="PATRIC" id="fig|937775.9.peg.3171"/>
<name>H1YXC2_9EURY</name>
<evidence type="ECO:0000313" key="3">
    <source>
        <dbReference type="Proteomes" id="UP000005741"/>
    </source>
</evidence>
<dbReference type="EMBL" id="CM001436">
    <property type="protein sequence ID" value="EHQ36859.1"/>
    <property type="molecule type" value="Genomic_DNA"/>
</dbReference>
<dbReference type="PANTHER" id="PTHR42883">
    <property type="entry name" value="GLUCOSE-1-PHOSPHATE THYMIDYLTRANSFERASE"/>
    <property type="match status" value="1"/>
</dbReference>
<dbReference type="PANTHER" id="PTHR42883:SF2">
    <property type="entry name" value="THYMIDYLYLTRANSFERASE"/>
    <property type="match status" value="1"/>
</dbReference>
<evidence type="ECO:0000259" key="1">
    <source>
        <dbReference type="Pfam" id="PF00483"/>
    </source>
</evidence>
<dbReference type="HOGENOM" id="CLU_029499_0_1_2"/>
<organism evidence="2 3">
    <name type="scientific">Methanoplanus limicola DSM 2279</name>
    <dbReference type="NCBI Taxonomy" id="937775"/>
    <lineage>
        <taxon>Archaea</taxon>
        <taxon>Methanobacteriati</taxon>
        <taxon>Methanobacteriota</taxon>
        <taxon>Stenosarchaea group</taxon>
        <taxon>Methanomicrobia</taxon>
        <taxon>Methanomicrobiales</taxon>
        <taxon>Methanomicrobiaceae</taxon>
        <taxon>Methanoplanus</taxon>
    </lineage>
</organism>
<dbReference type="CDD" id="cd04189">
    <property type="entry name" value="G1P_TT_long"/>
    <property type="match status" value="1"/>
</dbReference>
<dbReference type="InterPro" id="IPR005908">
    <property type="entry name" value="G1P_thy_trans_l"/>
</dbReference>
<dbReference type="OrthoDB" id="15372at2157"/>
<keyword evidence="3" id="KW-1185">Reference proteome</keyword>
<dbReference type="STRING" id="937775.Metlim_2825"/>
<reference evidence="2 3" key="1">
    <citation type="submission" date="2011-10" db="EMBL/GenBank/DDBJ databases">
        <title>The Improved High-Quality Draft genome of Methanoplanus limicola DSM 2279.</title>
        <authorList>
            <consortium name="US DOE Joint Genome Institute (JGI-PGF)"/>
            <person name="Lucas S."/>
            <person name="Copeland A."/>
            <person name="Lapidus A."/>
            <person name="Glavina del Rio T."/>
            <person name="Dalin E."/>
            <person name="Tice H."/>
            <person name="Bruce D."/>
            <person name="Goodwin L."/>
            <person name="Pitluck S."/>
            <person name="Peters L."/>
            <person name="Mikhailova N."/>
            <person name="Lu M."/>
            <person name="Kyrpides N."/>
            <person name="Mavromatis K."/>
            <person name="Ivanova N."/>
            <person name="Markowitz V."/>
            <person name="Cheng J.-F."/>
            <person name="Hugenholtz P."/>
            <person name="Woyke T."/>
            <person name="Wu D."/>
            <person name="Wirth R."/>
            <person name="Brambilla E.-M."/>
            <person name="Klenk H.-P."/>
            <person name="Eisen J.A."/>
        </authorList>
    </citation>
    <scope>NUCLEOTIDE SEQUENCE [LARGE SCALE GENOMIC DNA]</scope>
    <source>
        <strain evidence="2 3">DSM 2279</strain>
    </source>
</reference>
<accession>H1YXC2</accession>